<accession>A0A841BU10</accession>
<evidence type="ECO:0000259" key="1">
    <source>
        <dbReference type="PROSITE" id="PS51186"/>
    </source>
</evidence>
<dbReference type="EMBL" id="JACHMN010000002">
    <property type="protein sequence ID" value="MBB5870232.1"/>
    <property type="molecule type" value="Genomic_DNA"/>
</dbReference>
<feature type="domain" description="N-acetyltransferase" evidence="1">
    <location>
        <begin position="202"/>
        <end position="365"/>
    </location>
</feature>
<dbReference type="PANTHER" id="PTHR43441">
    <property type="entry name" value="RIBOSOMAL-PROTEIN-SERINE ACETYLTRANSFERASE"/>
    <property type="match status" value="1"/>
</dbReference>
<keyword evidence="2" id="KW-0808">Transferase</keyword>
<dbReference type="InterPro" id="IPR051908">
    <property type="entry name" value="Ribosomal_N-acetyltransferase"/>
</dbReference>
<dbReference type="PROSITE" id="PS51186">
    <property type="entry name" value="GNAT"/>
    <property type="match status" value="2"/>
</dbReference>
<dbReference type="PANTHER" id="PTHR43441:SF10">
    <property type="entry name" value="ACETYLTRANSFERASE"/>
    <property type="match status" value="1"/>
</dbReference>
<evidence type="ECO:0000313" key="2">
    <source>
        <dbReference type="EMBL" id="MBB5870232.1"/>
    </source>
</evidence>
<name>A0A841BU10_9ACTN</name>
<dbReference type="GO" id="GO:0005737">
    <property type="term" value="C:cytoplasm"/>
    <property type="evidence" value="ECO:0007669"/>
    <property type="project" value="TreeGrafter"/>
</dbReference>
<dbReference type="InterPro" id="IPR016181">
    <property type="entry name" value="Acyl_CoA_acyltransferase"/>
</dbReference>
<dbReference type="GO" id="GO:0008999">
    <property type="term" value="F:protein-N-terminal-alanine acetyltransferase activity"/>
    <property type="evidence" value="ECO:0007669"/>
    <property type="project" value="TreeGrafter"/>
</dbReference>
<dbReference type="Pfam" id="PF13302">
    <property type="entry name" value="Acetyltransf_3"/>
    <property type="match status" value="2"/>
</dbReference>
<protein>
    <submittedName>
        <fullName evidence="2">RimJ/RimL family protein N-acetyltransferase</fullName>
    </submittedName>
</protein>
<dbReference type="GO" id="GO:1990189">
    <property type="term" value="F:protein N-terminal-serine acetyltransferase activity"/>
    <property type="evidence" value="ECO:0007669"/>
    <property type="project" value="TreeGrafter"/>
</dbReference>
<comment type="caution">
    <text evidence="2">The sequence shown here is derived from an EMBL/GenBank/DDBJ whole genome shotgun (WGS) entry which is preliminary data.</text>
</comment>
<sequence length="370" mass="40222">MTDLPEIIKGDGVVLRAPRPTDAPDVARALGDEETSRYLASVPHPVTLEWAEGWVGASSLAIWEHGVTRYVVTDPASGELLGGVGLRRVQHDRLQAETGYWTAPWARGRGVATAATTALAGAAFEAGFARLEALAEWSNISSQRVALAAGFKREGVRRGAGTAPDGSRYDLIAFARLRNDPAGPIRRVIPDLPGGFLTDGVIKIRPLYTADADHMYDLHTLPEVLETSVGAVTTREEFKQRAERSFPMWLAGERADMLIFDAVTGDFAGDIGFWYGEPMTGQGMIGYALMPAHRGRGFATRAANLVATWLFETVGVERLIAGTEPNNTNSQKVLERAGFTREAFLKSRLPGNNDGERIDDIQFVRFPGDK</sequence>
<dbReference type="AlphaFoldDB" id="A0A841BU10"/>
<dbReference type="RefSeq" id="WP_184837477.1">
    <property type="nucleotide sequence ID" value="NZ_JACHMN010000002.1"/>
</dbReference>
<keyword evidence="3" id="KW-1185">Reference proteome</keyword>
<dbReference type="Gene3D" id="3.40.630.30">
    <property type="match status" value="2"/>
</dbReference>
<evidence type="ECO:0000313" key="3">
    <source>
        <dbReference type="Proteomes" id="UP000587527"/>
    </source>
</evidence>
<organism evidence="2 3">
    <name type="scientific">Allocatelliglobosispora scoriae</name>
    <dbReference type="NCBI Taxonomy" id="643052"/>
    <lineage>
        <taxon>Bacteria</taxon>
        <taxon>Bacillati</taxon>
        <taxon>Actinomycetota</taxon>
        <taxon>Actinomycetes</taxon>
        <taxon>Micromonosporales</taxon>
        <taxon>Micromonosporaceae</taxon>
        <taxon>Allocatelliglobosispora</taxon>
    </lineage>
</organism>
<reference evidence="2 3" key="1">
    <citation type="submission" date="2020-08" db="EMBL/GenBank/DDBJ databases">
        <title>Sequencing the genomes of 1000 actinobacteria strains.</title>
        <authorList>
            <person name="Klenk H.-P."/>
        </authorList>
    </citation>
    <scope>NUCLEOTIDE SEQUENCE [LARGE SCALE GENOMIC DNA]</scope>
    <source>
        <strain evidence="2 3">DSM 45362</strain>
    </source>
</reference>
<dbReference type="InterPro" id="IPR000182">
    <property type="entry name" value="GNAT_dom"/>
</dbReference>
<dbReference type="Proteomes" id="UP000587527">
    <property type="component" value="Unassembled WGS sequence"/>
</dbReference>
<feature type="domain" description="N-acetyltransferase" evidence="1">
    <location>
        <begin position="13"/>
        <end position="176"/>
    </location>
</feature>
<proteinExistence type="predicted"/>
<gene>
    <name evidence="2" type="ORF">F4553_003611</name>
</gene>
<dbReference type="SUPFAM" id="SSF55729">
    <property type="entry name" value="Acyl-CoA N-acyltransferases (Nat)"/>
    <property type="match status" value="2"/>
</dbReference>